<evidence type="ECO:0000256" key="1">
    <source>
        <dbReference type="SAM" id="MobiDB-lite"/>
    </source>
</evidence>
<feature type="region of interest" description="Disordered" evidence="1">
    <location>
        <begin position="60"/>
        <end position="111"/>
    </location>
</feature>
<evidence type="ECO:0000313" key="3">
    <source>
        <dbReference type="Proteomes" id="UP000053342"/>
    </source>
</evidence>
<dbReference type="GeneID" id="27363208"/>
<feature type="compositionally biased region" description="Basic and acidic residues" evidence="1">
    <location>
        <begin position="60"/>
        <end position="72"/>
    </location>
</feature>
<reference evidence="2 3" key="1">
    <citation type="submission" date="2015-01" db="EMBL/GenBank/DDBJ databases">
        <title>The Genome Sequence of Exophiala oligosperma CBS72588.</title>
        <authorList>
            <consortium name="The Broad Institute Genomics Platform"/>
            <person name="Cuomo C."/>
            <person name="de Hoog S."/>
            <person name="Gorbushina A."/>
            <person name="Stielow B."/>
            <person name="Teixiera M."/>
            <person name="Abouelleil A."/>
            <person name="Chapman S.B."/>
            <person name="Priest M."/>
            <person name="Young S.K."/>
            <person name="Wortman J."/>
            <person name="Nusbaum C."/>
            <person name="Birren B."/>
        </authorList>
    </citation>
    <scope>NUCLEOTIDE SEQUENCE [LARGE SCALE GENOMIC DNA]</scope>
    <source>
        <strain evidence="2 3">CBS 72588</strain>
    </source>
</reference>
<keyword evidence="3" id="KW-1185">Reference proteome</keyword>
<accession>A0A0D2A8H4</accession>
<name>A0A0D2A8H4_9EURO</name>
<dbReference type="Proteomes" id="UP000053342">
    <property type="component" value="Unassembled WGS sequence"/>
</dbReference>
<organism evidence="2 3">
    <name type="scientific">Exophiala oligosperma</name>
    <dbReference type="NCBI Taxonomy" id="215243"/>
    <lineage>
        <taxon>Eukaryota</taxon>
        <taxon>Fungi</taxon>
        <taxon>Dikarya</taxon>
        <taxon>Ascomycota</taxon>
        <taxon>Pezizomycotina</taxon>
        <taxon>Eurotiomycetes</taxon>
        <taxon>Chaetothyriomycetidae</taxon>
        <taxon>Chaetothyriales</taxon>
        <taxon>Herpotrichiellaceae</taxon>
        <taxon>Exophiala</taxon>
    </lineage>
</organism>
<protein>
    <submittedName>
        <fullName evidence="2">Uncharacterized protein</fullName>
    </submittedName>
</protein>
<dbReference type="EMBL" id="KN847351">
    <property type="protein sequence ID" value="KIW36621.1"/>
    <property type="molecule type" value="Genomic_DNA"/>
</dbReference>
<dbReference type="HOGENOM" id="CLU_2158391_0_0_1"/>
<gene>
    <name evidence="2" type="ORF">PV06_11134</name>
</gene>
<proteinExistence type="predicted"/>
<dbReference type="RefSeq" id="XP_016256837.1">
    <property type="nucleotide sequence ID" value="XM_016412761.1"/>
</dbReference>
<dbReference type="AlphaFoldDB" id="A0A0D2A8H4"/>
<dbReference type="OrthoDB" id="4159828at2759"/>
<sequence>MEQEQRPSVVSTWYKLPLEPSGQGYIVRMCNSMRHLQKEGNAVTVLWTPPHGVSKWQKVAEKKAQKATESKTARPPTQRPRMRSTMLNAARAKPGHHRHPTRQRRNVFEES</sequence>
<evidence type="ECO:0000313" key="2">
    <source>
        <dbReference type="EMBL" id="KIW36621.1"/>
    </source>
</evidence>
<feature type="compositionally biased region" description="Basic residues" evidence="1">
    <location>
        <begin position="93"/>
        <end position="105"/>
    </location>
</feature>
<dbReference type="VEuPathDB" id="FungiDB:PV06_11134"/>